<evidence type="ECO:0000313" key="4">
    <source>
        <dbReference type="Proteomes" id="UP000293550"/>
    </source>
</evidence>
<feature type="signal peptide" evidence="2">
    <location>
        <begin position="1"/>
        <end position="30"/>
    </location>
</feature>
<evidence type="ECO:0000256" key="2">
    <source>
        <dbReference type="SAM" id="SignalP"/>
    </source>
</evidence>
<feature type="compositionally biased region" description="Polar residues" evidence="1">
    <location>
        <begin position="119"/>
        <end position="131"/>
    </location>
</feature>
<feature type="compositionally biased region" description="Polar residues" evidence="1">
    <location>
        <begin position="458"/>
        <end position="471"/>
    </location>
</feature>
<feature type="region of interest" description="Disordered" evidence="1">
    <location>
        <begin position="458"/>
        <end position="477"/>
    </location>
</feature>
<feature type="compositionally biased region" description="Polar residues" evidence="1">
    <location>
        <begin position="88"/>
        <end position="99"/>
    </location>
</feature>
<dbReference type="RefSeq" id="WP_130154398.1">
    <property type="nucleotide sequence ID" value="NZ_SCFB01000011.1"/>
</dbReference>
<dbReference type="SUPFAM" id="SSF88874">
    <property type="entry name" value="Receptor-binding domain of short tail fibre protein gp12"/>
    <property type="match status" value="1"/>
</dbReference>
<dbReference type="Proteomes" id="UP000293550">
    <property type="component" value="Unassembled WGS sequence"/>
</dbReference>
<feature type="compositionally biased region" description="Basic and acidic residues" evidence="1">
    <location>
        <begin position="100"/>
        <end position="117"/>
    </location>
</feature>
<gene>
    <name evidence="3" type="ORF">EQU50_06900</name>
</gene>
<name>A0A4V2DZL4_9PROT</name>
<evidence type="ECO:0008006" key="5">
    <source>
        <dbReference type="Google" id="ProtNLM"/>
    </source>
</evidence>
<feature type="compositionally biased region" description="Pro residues" evidence="1">
    <location>
        <begin position="63"/>
        <end position="73"/>
    </location>
</feature>
<dbReference type="EMBL" id="SCFB01000011">
    <property type="protein sequence ID" value="RZI45467.1"/>
    <property type="molecule type" value="Genomic_DNA"/>
</dbReference>
<proteinExistence type="predicted"/>
<dbReference type="OrthoDB" id="5455928at2"/>
<feature type="region of interest" description="Disordered" evidence="1">
    <location>
        <begin position="55"/>
        <end position="131"/>
    </location>
</feature>
<feature type="chain" id="PRO_5020323417" description="Phage tail collar domain-containing protein" evidence="2">
    <location>
        <begin position="31"/>
        <end position="511"/>
    </location>
</feature>
<keyword evidence="2" id="KW-0732">Signal</keyword>
<protein>
    <recommendedName>
        <fullName evidence="5">Phage tail collar domain-containing protein</fullName>
    </recommendedName>
</protein>
<keyword evidence="4" id="KW-1185">Reference proteome</keyword>
<reference evidence="3 4" key="1">
    <citation type="submission" date="2018-10" db="EMBL/GenBank/DDBJ databases">
        <title>An updated phylogeny of the Alphaproteobacteria reveals that the parasitic Rickettsiales and Holosporales have independent origins.</title>
        <authorList>
            <person name="Munoz-Gomez S.A."/>
            <person name="Hess S."/>
            <person name="Burger G."/>
            <person name="Lang B.F."/>
            <person name="Susko E."/>
            <person name="Slamovits C.H."/>
            <person name="Roger A.J."/>
        </authorList>
    </citation>
    <scope>NUCLEOTIDE SEQUENCE [LARGE SCALE GENOMIC DNA]</scope>
    <source>
        <strain evidence="3">HOLO01</strain>
    </source>
</reference>
<evidence type="ECO:0000256" key="1">
    <source>
        <dbReference type="SAM" id="MobiDB-lite"/>
    </source>
</evidence>
<sequence length="511" mass="56502">MNQWRKFRKKFALKSFLSINFIFLVITAEAADKKDLCPAPAAKVTNRYEENQNFSAVGSLTRPPLPTHAPPTRKPYDAASSVRFDFSSPVQTPLPQITVSDRKLQRAQEERSGKDEDCQGSSPSSVEAGTSFSDLSQTHYKPAPVSLPPKLLTPGETFSPIRHLALIGTILDWWGPHAERVPPGFLICNGQIVAFKDSPLFGQRVPNLIHVFTRGTSDPREVETVGDSHQFVTNVITSPSGGHTHSFSQSQNITGFIQSIEEKRCIGAPNNRSQKDKSKWFHLGFHGASSTSQQRQHQHDLPDTASCADHVHNVIVSAAISPPFVSVLKIIRVVPPKTKEEIIPVGTILDWWRPNMSDQQSLVLPRGFVLCDGNIIEDRESYFNGERAPNLHHMFIKGVGMPDKVGIRGGSEQQVLKAEVSAAGLHVHAFQNRNMTGFISSKNADKQTLHNEQGKTISKFEGSSQGDTHSGQHQHDLPLSDAQGVHIHEVASVALDILPPYINFLKMMRIK</sequence>
<evidence type="ECO:0000313" key="3">
    <source>
        <dbReference type="EMBL" id="RZI45467.1"/>
    </source>
</evidence>
<dbReference type="AlphaFoldDB" id="A0A4V2DZL4"/>
<accession>A0A4V2DZL4</accession>
<organism evidence="3 4">
    <name type="scientific">Candidatus Finniella inopinata</name>
    <dbReference type="NCBI Taxonomy" id="1696036"/>
    <lineage>
        <taxon>Bacteria</taxon>
        <taxon>Pseudomonadati</taxon>
        <taxon>Pseudomonadota</taxon>
        <taxon>Alphaproteobacteria</taxon>
        <taxon>Holosporales</taxon>
        <taxon>Candidatus Paracaedibacteraceae</taxon>
        <taxon>Candidatus Finniella</taxon>
    </lineage>
</organism>
<comment type="caution">
    <text evidence="3">The sequence shown here is derived from an EMBL/GenBank/DDBJ whole genome shotgun (WGS) entry which is preliminary data.</text>
</comment>